<dbReference type="CDD" id="cd00051">
    <property type="entry name" value="EFh"/>
    <property type="match status" value="1"/>
</dbReference>
<keyword evidence="6" id="KW-1185">Reference proteome</keyword>
<evidence type="ECO:0000256" key="1">
    <source>
        <dbReference type="ARBA" id="ARBA00022837"/>
    </source>
</evidence>
<dbReference type="EMBL" id="BRYB01003629">
    <property type="protein sequence ID" value="GMI39817.1"/>
    <property type="molecule type" value="Genomic_DNA"/>
</dbReference>
<gene>
    <name evidence="5" type="ORF">TeGR_g4697</name>
</gene>
<accession>A0ABQ6N3K2</accession>
<organism evidence="5 6">
    <name type="scientific">Tetraparma gracilis</name>
    <dbReference type="NCBI Taxonomy" id="2962635"/>
    <lineage>
        <taxon>Eukaryota</taxon>
        <taxon>Sar</taxon>
        <taxon>Stramenopiles</taxon>
        <taxon>Ochrophyta</taxon>
        <taxon>Bolidophyceae</taxon>
        <taxon>Parmales</taxon>
        <taxon>Triparmaceae</taxon>
        <taxon>Tetraparma</taxon>
    </lineage>
</organism>
<feature type="domain" description="EF-hand" evidence="4">
    <location>
        <begin position="301"/>
        <end position="336"/>
    </location>
</feature>
<feature type="compositionally biased region" description="Low complexity" evidence="3">
    <location>
        <begin position="1"/>
        <end position="13"/>
    </location>
</feature>
<evidence type="ECO:0000313" key="5">
    <source>
        <dbReference type="EMBL" id="GMI39817.1"/>
    </source>
</evidence>
<dbReference type="SMART" id="SM00054">
    <property type="entry name" value="EFh"/>
    <property type="match status" value="3"/>
</dbReference>
<dbReference type="SUPFAM" id="SSF47473">
    <property type="entry name" value="EF-hand"/>
    <property type="match status" value="1"/>
</dbReference>
<dbReference type="PROSITE" id="PS50222">
    <property type="entry name" value="EF_HAND_2"/>
    <property type="match status" value="2"/>
</dbReference>
<feature type="compositionally biased region" description="Basic residues" evidence="3">
    <location>
        <begin position="68"/>
        <end position="78"/>
    </location>
</feature>
<reference evidence="5 6" key="1">
    <citation type="journal article" date="2023" name="Commun. Biol.">
        <title>Genome analysis of Parmales, the sister group of diatoms, reveals the evolutionary specialization of diatoms from phago-mixotrophs to photoautotrophs.</title>
        <authorList>
            <person name="Ban H."/>
            <person name="Sato S."/>
            <person name="Yoshikawa S."/>
            <person name="Yamada K."/>
            <person name="Nakamura Y."/>
            <person name="Ichinomiya M."/>
            <person name="Sato N."/>
            <person name="Blanc-Mathieu R."/>
            <person name="Endo H."/>
            <person name="Kuwata A."/>
            <person name="Ogata H."/>
        </authorList>
    </citation>
    <scope>NUCLEOTIDE SEQUENCE [LARGE SCALE GENOMIC DNA]</scope>
</reference>
<proteinExistence type="predicted"/>
<dbReference type="Proteomes" id="UP001165060">
    <property type="component" value="Unassembled WGS sequence"/>
</dbReference>
<comment type="caution">
    <text evidence="5">The sequence shown here is derived from an EMBL/GenBank/DDBJ whole genome shotgun (WGS) entry which is preliminary data.</text>
</comment>
<protein>
    <recommendedName>
        <fullName evidence="4">EF-hand domain-containing protein</fullName>
    </recommendedName>
</protein>
<evidence type="ECO:0000256" key="2">
    <source>
        <dbReference type="SAM" id="Coils"/>
    </source>
</evidence>
<evidence type="ECO:0000259" key="4">
    <source>
        <dbReference type="PROSITE" id="PS50222"/>
    </source>
</evidence>
<dbReference type="PROSITE" id="PS00018">
    <property type="entry name" value="EF_HAND_1"/>
    <property type="match status" value="3"/>
</dbReference>
<dbReference type="InterPro" id="IPR011992">
    <property type="entry name" value="EF-hand-dom_pair"/>
</dbReference>
<name>A0ABQ6N3K2_9STRA</name>
<feature type="coiled-coil region" evidence="2">
    <location>
        <begin position="198"/>
        <end position="225"/>
    </location>
</feature>
<dbReference type="Pfam" id="PF13499">
    <property type="entry name" value="EF-hand_7"/>
    <property type="match status" value="1"/>
</dbReference>
<feature type="domain" description="EF-hand" evidence="4">
    <location>
        <begin position="261"/>
        <end position="296"/>
    </location>
</feature>
<dbReference type="InterPro" id="IPR018247">
    <property type="entry name" value="EF_Hand_1_Ca_BS"/>
</dbReference>
<dbReference type="Gene3D" id="1.10.238.10">
    <property type="entry name" value="EF-hand"/>
    <property type="match status" value="1"/>
</dbReference>
<feature type="compositionally biased region" description="Polar residues" evidence="3">
    <location>
        <begin position="22"/>
        <end position="35"/>
    </location>
</feature>
<evidence type="ECO:0000256" key="3">
    <source>
        <dbReference type="SAM" id="MobiDB-lite"/>
    </source>
</evidence>
<feature type="region of interest" description="Disordered" evidence="3">
    <location>
        <begin position="1"/>
        <end position="85"/>
    </location>
</feature>
<keyword evidence="1" id="KW-0106">Calcium</keyword>
<keyword evidence="2" id="KW-0175">Coiled coil</keyword>
<evidence type="ECO:0000313" key="6">
    <source>
        <dbReference type="Proteomes" id="UP001165060"/>
    </source>
</evidence>
<sequence length="416" mass="46655">MSSPANPASSSSAVFLDPSAPPQSSDPRPLWQQQEAARAKRIRQQMKKTTTPADRAAAALNGTLVGKRIAKPPAKKKSGGTPRRATIQALTDEKKEQLDYIADDVISCADQGTADRSISVNEMQIFLKATPYQPFMEWLTGLNDDGYSRFHEIDEDNSQSIELGELAMALGEYLDVMGEGKFVELLEVARRNQERFAEEKEKKRLAAKKAKLQKARRETEFKEREEKRRLLNARELTSKGGHEKLNKVRHRLLAASYTSFGFGSDLAAMFAQFDKDGSGALDIDELKGVVRRNLHISQKEVSDFELETLFAFLDADNGGTIEMEEITKFLAHDLDENDDGAVVLPKHLQHIGERTAIEELTDLINFKTEKELQVDALEPMAPPGEIPWNHSTHSPRMRTTYQTTGIGVTFHRPQNY</sequence>
<dbReference type="InterPro" id="IPR002048">
    <property type="entry name" value="EF_hand_dom"/>
</dbReference>